<protein>
    <submittedName>
        <fullName evidence="2">Uncharacterized protein</fullName>
    </submittedName>
</protein>
<evidence type="ECO:0000313" key="2">
    <source>
        <dbReference type="EMBL" id="PPS08901.1"/>
    </source>
</evidence>
<proteinExistence type="predicted"/>
<sequence length="256" mass="28281">MGMAVWVLALSPCPLFCWCGEQRRVNGEGVEEKERALELLRALGRCGVRREDERGSLKVREAGLDEKVLGVACAMIRLEEALTSDIMKLNQGRLNVGGQMASVGGGALDHSKTEVSEVKRGLVWERARVAQLHRQKVVGSVYEARELQKLESEGRGARARTRKSRTGTGGVDLLSDGQRWGVRCFQKPDSMRWNSSTVTFTMRYGLEGDARERTRTGRCVASLGLEGECGAVCEGGGVRGRQWARQVRTFARRGEL</sequence>
<keyword evidence="1" id="KW-0732">Signal</keyword>
<feature type="chain" id="PRO_5015151292" evidence="1">
    <location>
        <begin position="20"/>
        <end position="256"/>
    </location>
</feature>
<dbReference type="EMBL" id="KZ663932">
    <property type="protein sequence ID" value="PPS08901.1"/>
    <property type="molecule type" value="Genomic_DNA"/>
</dbReference>
<reference evidence="2 3" key="1">
    <citation type="submission" date="2015-01" db="EMBL/GenBank/DDBJ databases">
        <title>Genome of allotetraploid Gossypium barbadense reveals genomic plasticity and fiber elongation in cotton evolution.</title>
        <authorList>
            <person name="Chen X."/>
            <person name="Liu X."/>
            <person name="Zhao B."/>
            <person name="Zheng H."/>
            <person name="Hu Y."/>
            <person name="Lu G."/>
            <person name="Yang C."/>
            <person name="Chen J."/>
            <person name="Shan C."/>
            <person name="Zhang L."/>
            <person name="Zhou Y."/>
            <person name="Wang L."/>
            <person name="Guo W."/>
            <person name="Bai Y."/>
            <person name="Ruan J."/>
            <person name="Shangguan X."/>
            <person name="Mao Y."/>
            <person name="Jiang J."/>
            <person name="Zhu Y."/>
            <person name="Lei J."/>
            <person name="Kang H."/>
            <person name="Chen S."/>
            <person name="He X."/>
            <person name="Wang R."/>
            <person name="Wang Y."/>
            <person name="Chen J."/>
            <person name="Wang L."/>
            <person name="Yu S."/>
            <person name="Wang B."/>
            <person name="Wei J."/>
            <person name="Song S."/>
            <person name="Lu X."/>
            <person name="Gao Z."/>
            <person name="Gu W."/>
            <person name="Deng X."/>
            <person name="Ma D."/>
            <person name="Wang S."/>
            <person name="Liang W."/>
            <person name="Fang L."/>
            <person name="Cai C."/>
            <person name="Zhu X."/>
            <person name="Zhou B."/>
            <person name="Zhang Y."/>
            <person name="Chen Z."/>
            <person name="Xu S."/>
            <person name="Zhu R."/>
            <person name="Wang S."/>
            <person name="Zhang T."/>
            <person name="Zhao G."/>
        </authorList>
    </citation>
    <scope>NUCLEOTIDE SEQUENCE [LARGE SCALE GENOMIC DNA]</scope>
    <source>
        <strain evidence="3">cv. Xinhai21</strain>
        <tissue evidence="2">Leaf</tissue>
    </source>
</reference>
<accession>A0A2P5Y024</accession>
<feature type="signal peptide" evidence="1">
    <location>
        <begin position="1"/>
        <end position="19"/>
    </location>
</feature>
<name>A0A2P5Y024_GOSBA</name>
<organism evidence="2 3">
    <name type="scientific">Gossypium barbadense</name>
    <name type="common">Sea Island cotton</name>
    <name type="synonym">Hibiscus barbadensis</name>
    <dbReference type="NCBI Taxonomy" id="3634"/>
    <lineage>
        <taxon>Eukaryota</taxon>
        <taxon>Viridiplantae</taxon>
        <taxon>Streptophyta</taxon>
        <taxon>Embryophyta</taxon>
        <taxon>Tracheophyta</taxon>
        <taxon>Spermatophyta</taxon>
        <taxon>Magnoliopsida</taxon>
        <taxon>eudicotyledons</taxon>
        <taxon>Gunneridae</taxon>
        <taxon>Pentapetalae</taxon>
        <taxon>rosids</taxon>
        <taxon>malvids</taxon>
        <taxon>Malvales</taxon>
        <taxon>Malvaceae</taxon>
        <taxon>Malvoideae</taxon>
        <taxon>Gossypium</taxon>
    </lineage>
</organism>
<evidence type="ECO:0000256" key="1">
    <source>
        <dbReference type="SAM" id="SignalP"/>
    </source>
</evidence>
<dbReference type="AlphaFoldDB" id="A0A2P5Y024"/>
<dbReference type="Proteomes" id="UP000239757">
    <property type="component" value="Unassembled WGS sequence"/>
</dbReference>
<gene>
    <name evidence="2" type="ORF">GOBAR_AA11743</name>
</gene>
<evidence type="ECO:0000313" key="3">
    <source>
        <dbReference type="Proteomes" id="UP000239757"/>
    </source>
</evidence>